<dbReference type="InterPro" id="IPR036097">
    <property type="entry name" value="HisK_dim/P_sf"/>
</dbReference>
<evidence type="ECO:0000259" key="12">
    <source>
        <dbReference type="PROSITE" id="PS50109"/>
    </source>
</evidence>
<keyword evidence="15" id="KW-1185">Reference proteome</keyword>
<dbReference type="CDD" id="cd00082">
    <property type="entry name" value="HisKA"/>
    <property type="match status" value="1"/>
</dbReference>
<keyword evidence="6 11" id="KW-0812">Transmembrane</keyword>
<keyword evidence="9" id="KW-0902">Two-component regulatory system</keyword>
<comment type="subcellular location">
    <subcellularLocation>
        <location evidence="2">Membrane</location>
    </subcellularLocation>
</comment>
<evidence type="ECO:0000313" key="15">
    <source>
        <dbReference type="Proteomes" id="UP001595987"/>
    </source>
</evidence>
<evidence type="ECO:0000256" key="2">
    <source>
        <dbReference type="ARBA" id="ARBA00004370"/>
    </source>
</evidence>
<evidence type="ECO:0000256" key="10">
    <source>
        <dbReference type="ARBA" id="ARBA00023136"/>
    </source>
</evidence>
<keyword evidence="4" id="KW-0597">Phosphoprotein</keyword>
<dbReference type="Gene3D" id="3.30.565.10">
    <property type="entry name" value="Histidine kinase-like ATPase, C-terminal domain"/>
    <property type="match status" value="1"/>
</dbReference>
<dbReference type="Pfam" id="PF00512">
    <property type="entry name" value="HisKA"/>
    <property type="match status" value="1"/>
</dbReference>
<name>A0ABV9JAJ2_9LACT</name>
<dbReference type="InterPro" id="IPR003661">
    <property type="entry name" value="HisK_dim/P_dom"/>
</dbReference>
<dbReference type="CDD" id="cd00075">
    <property type="entry name" value="HATPase"/>
    <property type="match status" value="1"/>
</dbReference>
<dbReference type="InterPro" id="IPR003660">
    <property type="entry name" value="HAMP_dom"/>
</dbReference>
<keyword evidence="8 11" id="KW-1133">Transmembrane helix</keyword>
<evidence type="ECO:0000256" key="6">
    <source>
        <dbReference type="ARBA" id="ARBA00022692"/>
    </source>
</evidence>
<dbReference type="SMART" id="SM00388">
    <property type="entry name" value="HisKA"/>
    <property type="match status" value="1"/>
</dbReference>
<gene>
    <name evidence="14" type="ORF">ACFO26_02150</name>
</gene>
<dbReference type="PROSITE" id="PS50109">
    <property type="entry name" value="HIS_KIN"/>
    <property type="match status" value="1"/>
</dbReference>
<evidence type="ECO:0000313" key="14">
    <source>
        <dbReference type="EMBL" id="MFC4651705.1"/>
    </source>
</evidence>
<dbReference type="InterPro" id="IPR036890">
    <property type="entry name" value="HATPase_C_sf"/>
</dbReference>
<evidence type="ECO:0000256" key="8">
    <source>
        <dbReference type="ARBA" id="ARBA00022989"/>
    </source>
</evidence>
<dbReference type="Gene3D" id="6.10.340.10">
    <property type="match status" value="1"/>
</dbReference>
<dbReference type="InterPro" id="IPR050428">
    <property type="entry name" value="TCS_sensor_his_kinase"/>
</dbReference>
<feature type="transmembrane region" description="Helical" evidence="11">
    <location>
        <begin position="21"/>
        <end position="48"/>
    </location>
</feature>
<dbReference type="Proteomes" id="UP001595987">
    <property type="component" value="Unassembled WGS sequence"/>
</dbReference>
<feature type="transmembrane region" description="Helical" evidence="11">
    <location>
        <begin position="152"/>
        <end position="174"/>
    </location>
</feature>
<keyword evidence="5" id="KW-0808">Transferase</keyword>
<organism evidence="14 15">
    <name type="scientific">Lactococcus nasutitermitis</name>
    <dbReference type="NCBI Taxonomy" id="1652957"/>
    <lineage>
        <taxon>Bacteria</taxon>
        <taxon>Bacillati</taxon>
        <taxon>Bacillota</taxon>
        <taxon>Bacilli</taxon>
        <taxon>Lactobacillales</taxon>
        <taxon>Streptococcaceae</taxon>
        <taxon>Lactococcus</taxon>
    </lineage>
</organism>
<reference evidence="15" key="1">
    <citation type="journal article" date="2019" name="Int. J. Syst. Evol. Microbiol.">
        <title>The Global Catalogue of Microorganisms (GCM) 10K type strain sequencing project: providing services to taxonomists for standard genome sequencing and annotation.</title>
        <authorList>
            <consortium name="The Broad Institute Genomics Platform"/>
            <consortium name="The Broad Institute Genome Sequencing Center for Infectious Disease"/>
            <person name="Wu L."/>
            <person name="Ma J."/>
        </authorList>
    </citation>
    <scope>NUCLEOTIDE SEQUENCE [LARGE SCALE GENOMIC DNA]</scope>
    <source>
        <strain evidence="15">CCUG 63287</strain>
    </source>
</reference>
<dbReference type="PRINTS" id="PR00344">
    <property type="entry name" value="BCTRLSENSOR"/>
</dbReference>
<sequence length="453" mass="51199">MNRLREIFKKDKPQTNARVITWIFMRVFLVLTVLNIFVISAVVAFSGLQMREAEGSSLLSSVQEAANDGNINWREFELAGDDGQWADYVRVTRANGDIDMSHGTADFLKSNWRFHLDYFHLTNNGIFWHDSTTSDGITAELWLNIDAVVESVARTVAAIILVMLALFVVSIFMIRRTSRRLSEPLENLAEAANLAEDKSLPVPENPQEVHQLALNFNQLLGRLNLKIEQEQQFVSDASHELRTPVAAIRGHVTLLKRRWKEHPEIIEDSLNYIDEESLRMKKLIEDLLMISRGNRMKTEKEEIDLAIVAEKITEDIKLALPQKVSFELSNHEDNKTEAFLIHADRAAIQHIIIAFLENAGKYAPKDTKITVKLKKVGDSIDLSVADEGTGIPDDEKAQIFERFYRIDKSRSSEIPGTGLGLAIAKQYAEANGAWIFVSDNLPCGSIFHLVFSN</sequence>
<evidence type="ECO:0000256" key="4">
    <source>
        <dbReference type="ARBA" id="ARBA00022553"/>
    </source>
</evidence>
<comment type="catalytic activity">
    <reaction evidence="1">
        <text>ATP + protein L-histidine = ADP + protein N-phospho-L-histidine.</text>
        <dbReference type="EC" id="2.7.13.3"/>
    </reaction>
</comment>
<evidence type="ECO:0000256" key="3">
    <source>
        <dbReference type="ARBA" id="ARBA00012438"/>
    </source>
</evidence>
<evidence type="ECO:0000256" key="9">
    <source>
        <dbReference type="ARBA" id="ARBA00023012"/>
    </source>
</evidence>
<dbReference type="InterPro" id="IPR004358">
    <property type="entry name" value="Sig_transdc_His_kin-like_C"/>
</dbReference>
<dbReference type="PANTHER" id="PTHR45436:SF5">
    <property type="entry name" value="SENSOR HISTIDINE KINASE TRCS"/>
    <property type="match status" value="1"/>
</dbReference>
<evidence type="ECO:0000259" key="13">
    <source>
        <dbReference type="PROSITE" id="PS50885"/>
    </source>
</evidence>
<protein>
    <recommendedName>
        <fullName evidence="3">histidine kinase</fullName>
        <ecNumber evidence="3">2.7.13.3</ecNumber>
    </recommendedName>
</protein>
<dbReference type="RefSeq" id="WP_213536642.1">
    <property type="nucleotide sequence ID" value="NZ_BOVQ01000008.1"/>
</dbReference>
<proteinExistence type="predicted"/>
<evidence type="ECO:0000256" key="7">
    <source>
        <dbReference type="ARBA" id="ARBA00022777"/>
    </source>
</evidence>
<evidence type="ECO:0000256" key="11">
    <source>
        <dbReference type="SAM" id="Phobius"/>
    </source>
</evidence>
<keyword evidence="14" id="KW-0067">ATP-binding</keyword>
<comment type="caution">
    <text evidence="14">The sequence shown here is derived from an EMBL/GenBank/DDBJ whole genome shotgun (WGS) entry which is preliminary data.</text>
</comment>
<dbReference type="Pfam" id="PF02518">
    <property type="entry name" value="HATPase_c"/>
    <property type="match status" value="1"/>
</dbReference>
<keyword evidence="7" id="KW-0418">Kinase</keyword>
<feature type="domain" description="Histidine kinase" evidence="12">
    <location>
        <begin position="236"/>
        <end position="453"/>
    </location>
</feature>
<dbReference type="EMBL" id="JBHSGD010000002">
    <property type="protein sequence ID" value="MFC4651705.1"/>
    <property type="molecule type" value="Genomic_DNA"/>
</dbReference>
<dbReference type="GO" id="GO:0005524">
    <property type="term" value="F:ATP binding"/>
    <property type="evidence" value="ECO:0007669"/>
    <property type="project" value="UniProtKB-KW"/>
</dbReference>
<accession>A0ABV9JAJ2</accession>
<dbReference type="PROSITE" id="PS50885">
    <property type="entry name" value="HAMP"/>
    <property type="match status" value="1"/>
</dbReference>
<dbReference type="SUPFAM" id="SSF55874">
    <property type="entry name" value="ATPase domain of HSP90 chaperone/DNA topoisomerase II/histidine kinase"/>
    <property type="match status" value="1"/>
</dbReference>
<keyword evidence="14" id="KW-0547">Nucleotide-binding</keyword>
<dbReference type="PANTHER" id="PTHR45436">
    <property type="entry name" value="SENSOR HISTIDINE KINASE YKOH"/>
    <property type="match status" value="1"/>
</dbReference>
<evidence type="ECO:0000256" key="5">
    <source>
        <dbReference type="ARBA" id="ARBA00022679"/>
    </source>
</evidence>
<keyword evidence="10 11" id="KW-0472">Membrane</keyword>
<evidence type="ECO:0000256" key="1">
    <source>
        <dbReference type="ARBA" id="ARBA00000085"/>
    </source>
</evidence>
<dbReference type="SUPFAM" id="SSF47384">
    <property type="entry name" value="Homodimeric domain of signal transducing histidine kinase"/>
    <property type="match status" value="1"/>
</dbReference>
<dbReference type="EC" id="2.7.13.3" evidence="3"/>
<feature type="domain" description="HAMP" evidence="13">
    <location>
        <begin position="179"/>
        <end position="228"/>
    </location>
</feature>
<dbReference type="Gene3D" id="1.10.287.130">
    <property type="match status" value="1"/>
</dbReference>
<dbReference type="SMART" id="SM00387">
    <property type="entry name" value="HATPase_c"/>
    <property type="match status" value="1"/>
</dbReference>
<dbReference type="InterPro" id="IPR005467">
    <property type="entry name" value="His_kinase_dom"/>
</dbReference>
<dbReference type="InterPro" id="IPR003594">
    <property type="entry name" value="HATPase_dom"/>
</dbReference>